<evidence type="ECO:0000256" key="3">
    <source>
        <dbReference type="ARBA" id="ARBA00023163"/>
    </source>
</evidence>
<feature type="domain" description="HTH gntR-type" evidence="4">
    <location>
        <begin position="25"/>
        <end position="92"/>
    </location>
</feature>
<dbReference type="InterPro" id="IPR036390">
    <property type="entry name" value="WH_DNA-bd_sf"/>
</dbReference>
<dbReference type="Pfam" id="PF00392">
    <property type="entry name" value="GntR"/>
    <property type="match status" value="1"/>
</dbReference>
<evidence type="ECO:0000259" key="4">
    <source>
        <dbReference type="PROSITE" id="PS50949"/>
    </source>
</evidence>
<accession>A0A7K1FQS1</accession>
<dbReference type="InterPro" id="IPR036388">
    <property type="entry name" value="WH-like_DNA-bd_sf"/>
</dbReference>
<dbReference type="PANTHER" id="PTHR43537:SF24">
    <property type="entry name" value="GLUCONATE OPERON TRANSCRIPTIONAL REPRESSOR"/>
    <property type="match status" value="1"/>
</dbReference>
<evidence type="ECO:0000256" key="2">
    <source>
        <dbReference type="ARBA" id="ARBA00023125"/>
    </source>
</evidence>
<dbReference type="CDD" id="cd07377">
    <property type="entry name" value="WHTH_GntR"/>
    <property type="match status" value="1"/>
</dbReference>
<keyword evidence="2" id="KW-0238">DNA-binding</keyword>
<keyword evidence="1" id="KW-0805">Transcription regulation</keyword>
<dbReference type="RefSeq" id="WP_154769563.1">
    <property type="nucleotide sequence ID" value="NZ_WLYK01000006.1"/>
</dbReference>
<dbReference type="Gene3D" id="1.20.120.530">
    <property type="entry name" value="GntR ligand-binding domain-like"/>
    <property type="match status" value="1"/>
</dbReference>
<dbReference type="Proteomes" id="UP000460221">
    <property type="component" value="Unassembled WGS sequence"/>
</dbReference>
<dbReference type="EMBL" id="WLYK01000006">
    <property type="protein sequence ID" value="MTD15593.1"/>
    <property type="molecule type" value="Genomic_DNA"/>
</dbReference>
<dbReference type="InterPro" id="IPR011711">
    <property type="entry name" value="GntR_C"/>
</dbReference>
<name>A0A7K1FQS1_9ACTN</name>
<evidence type="ECO:0000313" key="5">
    <source>
        <dbReference type="EMBL" id="MTD15593.1"/>
    </source>
</evidence>
<protein>
    <submittedName>
        <fullName evidence="5">FCD domain-containing protein</fullName>
    </submittedName>
</protein>
<dbReference type="GO" id="GO:0003700">
    <property type="term" value="F:DNA-binding transcription factor activity"/>
    <property type="evidence" value="ECO:0007669"/>
    <property type="project" value="InterPro"/>
</dbReference>
<dbReference type="SUPFAM" id="SSF46785">
    <property type="entry name" value="Winged helix' DNA-binding domain"/>
    <property type="match status" value="1"/>
</dbReference>
<proteinExistence type="predicted"/>
<comment type="caution">
    <text evidence="5">The sequence shown here is derived from an EMBL/GenBank/DDBJ whole genome shotgun (WGS) entry which is preliminary data.</text>
</comment>
<dbReference type="SUPFAM" id="SSF48008">
    <property type="entry name" value="GntR ligand-binding domain-like"/>
    <property type="match status" value="1"/>
</dbReference>
<sequence length="272" mass="29040">MGTPRRRSGLVGQLGALAPEERRPGSSQEDILHALRTTILGGGSPPGAPIPVDEVAELFQVSRIPVREALKTLIGEGLVAHRARSGYTVAQLTIEEFQEIYVVRGVLERAAIIAAVVAAGPADDLEQQTAHDALGAAVAAGDLQAYHRESRRFHSSLLAPSRMPRLLHMIDAAWNLTEPCRPMAHISEVARERLHDDHGDMLTAFRARDTVALLAAVDAHQEHLEASIATLPRHTGLFAETAPTPVRLPAQAARRSVVGPGAAQFAVPGGAR</sequence>
<dbReference type="GO" id="GO:0003677">
    <property type="term" value="F:DNA binding"/>
    <property type="evidence" value="ECO:0007669"/>
    <property type="project" value="UniProtKB-KW"/>
</dbReference>
<evidence type="ECO:0000256" key="1">
    <source>
        <dbReference type="ARBA" id="ARBA00023015"/>
    </source>
</evidence>
<keyword evidence="6" id="KW-1185">Reference proteome</keyword>
<keyword evidence="3" id="KW-0804">Transcription</keyword>
<gene>
    <name evidence="5" type="ORF">GIS00_16795</name>
</gene>
<organism evidence="5 6">
    <name type="scientific">Nakamurella alba</name>
    <dbReference type="NCBI Taxonomy" id="2665158"/>
    <lineage>
        <taxon>Bacteria</taxon>
        <taxon>Bacillati</taxon>
        <taxon>Actinomycetota</taxon>
        <taxon>Actinomycetes</taxon>
        <taxon>Nakamurellales</taxon>
        <taxon>Nakamurellaceae</taxon>
        <taxon>Nakamurella</taxon>
    </lineage>
</organism>
<dbReference type="Pfam" id="PF07729">
    <property type="entry name" value="FCD"/>
    <property type="match status" value="1"/>
</dbReference>
<dbReference type="SMART" id="SM00345">
    <property type="entry name" value="HTH_GNTR"/>
    <property type="match status" value="1"/>
</dbReference>
<dbReference type="PANTHER" id="PTHR43537">
    <property type="entry name" value="TRANSCRIPTIONAL REGULATOR, GNTR FAMILY"/>
    <property type="match status" value="1"/>
</dbReference>
<dbReference type="InterPro" id="IPR000524">
    <property type="entry name" value="Tscrpt_reg_HTH_GntR"/>
</dbReference>
<dbReference type="Gene3D" id="1.10.10.10">
    <property type="entry name" value="Winged helix-like DNA-binding domain superfamily/Winged helix DNA-binding domain"/>
    <property type="match status" value="1"/>
</dbReference>
<reference evidence="5 6" key="1">
    <citation type="submission" date="2019-11" db="EMBL/GenBank/DDBJ databases">
        <authorList>
            <person name="Jiang L.-Q."/>
        </authorList>
    </citation>
    <scope>NUCLEOTIDE SEQUENCE [LARGE SCALE GENOMIC DNA]</scope>
    <source>
        <strain evidence="5 6">YIM 132087</strain>
    </source>
</reference>
<evidence type="ECO:0000313" key="6">
    <source>
        <dbReference type="Proteomes" id="UP000460221"/>
    </source>
</evidence>
<dbReference type="SMART" id="SM00895">
    <property type="entry name" value="FCD"/>
    <property type="match status" value="1"/>
</dbReference>
<dbReference type="AlphaFoldDB" id="A0A7K1FQS1"/>
<dbReference type="InterPro" id="IPR008920">
    <property type="entry name" value="TF_FadR/GntR_C"/>
</dbReference>
<dbReference type="PROSITE" id="PS50949">
    <property type="entry name" value="HTH_GNTR"/>
    <property type="match status" value="1"/>
</dbReference>